<protein>
    <submittedName>
        <fullName evidence="3">Unannotated protein</fullName>
    </submittedName>
</protein>
<organism evidence="3">
    <name type="scientific">freshwater metagenome</name>
    <dbReference type="NCBI Taxonomy" id="449393"/>
    <lineage>
        <taxon>unclassified sequences</taxon>
        <taxon>metagenomes</taxon>
        <taxon>ecological metagenomes</taxon>
    </lineage>
</organism>
<dbReference type="InterPro" id="IPR045443">
    <property type="entry name" value="DUF6504"/>
</dbReference>
<evidence type="ECO:0000256" key="1">
    <source>
        <dbReference type="SAM" id="MobiDB-lite"/>
    </source>
</evidence>
<feature type="domain" description="DUF6504" evidence="2">
    <location>
        <begin position="1"/>
        <end position="124"/>
    </location>
</feature>
<proteinExistence type="predicted"/>
<gene>
    <name evidence="3" type="ORF">UFOPK2761_01382</name>
</gene>
<dbReference type="EMBL" id="CAEZYQ010000009">
    <property type="protein sequence ID" value="CAB4742077.1"/>
    <property type="molecule type" value="Genomic_DNA"/>
</dbReference>
<evidence type="ECO:0000313" key="3">
    <source>
        <dbReference type="EMBL" id="CAB4742077.1"/>
    </source>
</evidence>
<feature type="region of interest" description="Disordered" evidence="1">
    <location>
        <begin position="58"/>
        <end position="81"/>
    </location>
</feature>
<reference evidence="3" key="1">
    <citation type="submission" date="2020-05" db="EMBL/GenBank/DDBJ databases">
        <authorList>
            <person name="Chiriac C."/>
            <person name="Salcher M."/>
            <person name="Ghai R."/>
            <person name="Kavagutti S V."/>
        </authorList>
    </citation>
    <scope>NUCLEOTIDE SEQUENCE</scope>
</reference>
<dbReference type="AlphaFoldDB" id="A0A6J6T5A5"/>
<accession>A0A6J6T5A5</accession>
<feature type="compositionally biased region" description="Low complexity" evidence="1">
    <location>
        <begin position="68"/>
        <end position="81"/>
    </location>
</feature>
<dbReference type="Pfam" id="PF20114">
    <property type="entry name" value="DUF6504"/>
    <property type="match status" value="1"/>
</dbReference>
<name>A0A6J6T5A5_9ZZZZ</name>
<sequence length="126" mass="14072">MVRRYDEPVEVRRGPIADWPEEGPAQFLWRGRLWKVRGVLAHWVETGAWWQHGGVRAVLGSEDPSPQPSQQPGQQPGGTTLEELLGERRLWRVEAGRGPAGGVGPGTFDLCHDPVEDRWQLVGCTD</sequence>
<evidence type="ECO:0000259" key="2">
    <source>
        <dbReference type="Pfam" id="PF20114"/>
    </source>
</evidence>